<dbReference type="Proteomes" id="UP000515150">
    <property type="component" value="Chromosome 8"/>
</dbReference>
<evidence type="ECO:0000313" key="6">
    <source>
        <dbReference type="RefSeq" id="XP_029015828.1"/>
    </source>
</evidence>
<reference evidence="6" key="1">
    <citation type="submission" date="2025-08" db="UniProtKB">
        <authorList>
            <consortium name="RefSeq"/>
        </authorList>
    </citation>
    <scope>IDENTIFICATION</scope>
</reference>
<gene>
    <name evidence="6" type="primary">LOC114861023</name>
</gene>
<dbReference type="GO" id="GO:0005737">
    <property type="term" value="C:cytoplasm"/>
    <property type="evidence" value="ECO:0007669"/>
    <property type="project" value="TreeGrafter"/>
</dbReference>
<dbReference type="PANTHER" id="PTHR14614">
    <property type="entry name" value="HEPATOCELLULAR CARCINOMA-ASSOCIATED ANTIGEN"/>
    <property type="match status" value="1"/>
</dbReference>
<dbReference type="InterPro" id="IPR019410">
    <property type="entry name" value="Methyltransf_16"/>
</dbReference>
<evidence type="ECO:0000313" key="5">
    <source>
        <dbReference type="Proteomes" id="UP000515150"/>
    </source>
</evidence>
<dbReference type="GO" id="GO:0008168">
    <property type="term" value="F:methyltransferase activity"/>
    <property type="evidence" value="ECO:0007669"/>
    <property type="project" value="UniProtKB-KW"/>
</dbReference>
<evidence type="ECO:0000256" key="4">
    <source>
        <dbReference type="ARBA" id="ARBA00043988"/>
    </source>
</evidence>
<evidence type="ECO:0000256" key="2">
    <source>
        <dbReference type="ARBA" id="ARBA00022679"/>
    </source>
</evidence>
<dbReference type="Pfam" id="PF10294">
    <property type="entry name" value="Methyltransf_16"/>
    <property type="match status" value="1"/>
</dbReference>
<sequence>MMDDKGTETLFVARRVFTFEENKKNTENAEESLIVSIPEVLDPQYGMYVWPCAVVLAQYLWTQREKLRDKTVLELGAGVSLPGVVAAKCGAKVILSDSAKTPRCLENCRHSCEANGLHDVSVMDLTWGEISPDVIRLPKLDIILGSDVFYDPQGKTPKPSSGPLTKKEVLTGPLKCCSTDGSLAVLKFSWTHLMPIKVSWLDQLCLAATSSK</sequence>
<dbReference type="Gene3D" id="3.40.50.150">
    <property type="entry name" value="Vaccinia Virus protein VP39"/>
    <property type="match status" value="1"/>
</dbReference>
<keyword evidence="2" id="KW-0808">Transferase</keyword>
<name>A0A6P7NCE2_BETSP</name>
<proteinExistence type="inferred from homology"/>
<dbReference type="AlphaFoldDB" id="A0A6P7NCE2"/>
<dbReference type="GO" id="GO:0005634">
    <property type="term" value="C:nucleus"/>
    <property type="evidence" value="ECO:0007669"/>
    <property type="project" value="TreeGrafter"/>
</dbReference>
<dbReference type="SUPFAM" id="SSF53335">
    <property type="entry name" value="S-adenosyl-L-methionine-dependent methyltransferases"/>
    <property type="match status" value="1"/>
</dbReference>
<dbReference type="GO" id="GO:0032259">
    <property type="term" value="P:methylation"/>
    <property type="evidence" value="ECO:0007669"/>
    <property type="project" value="UniProtKB-KW"/>
</dbReference>
<dbReference type="RefSeq" id="XP_029015828.1">
    <property type="nucleotide sequence ID" value="XM_029159995.3"/>
</dbReference>
<accession>A0A6P7NCE2</accession>
<comment type="similarity">
    <text evidence="4">Belongs to the methyltransferase superfamily. METTL23 family.</text>
</comment>
<keyword evidence="3" id="KW-0949">S-adenosyl-L-methionine</keyword>
<dbReference type="GeneID" id="114861023"/>
<evidence type="ECO:0000256" key="1">
    <source>
        <dbReference type="ARBA" id="ARBA00022603"/>
    </source>
</evidence>
<evidence type="ECO:0000256" key="3">
    <source>
        <dbReference type="ARBA" id="ARBA00022691"/>
    </source>
</evidence>
<dbReference type="PANTHER" id="PTHR14614:SF164">
    <property type="entry name" value="HISTONE-ARGININE METHYLTRANSFERASE METTL23"/>
    <property type="match status" value="1"/>
</dbReference>
<keyword evidence="5" id="KW-1185">Reference proteome</keyword>
<protein>
    <submittedName>
        <fullName evidence="6">Histone-arginine methyltransferase METTL23-like isoform X2</fullName>
    </submittedName>
</protein>
<dbReference type="InterPro" id="IPR029063">
    <property type="entry name" value="SAM-dependent_MTases_sf"/>
</dbReference>
<keyword evidence="1" id="KW-0489">Methyltransferase</keyword>
<organism evidence="5 6">
    <name type="scientific">Betta splendens</name>
    <name type="common">Siamese fighting fish</name>
    <dbReference type="NCBI Taxonomy" id="158456"/>
    <lineage>
        <taxon>Eukaryota</taxon>
        <taxon>Metazoa</taxon>
        <taxon>Chordata</taxon>
        <taxon>Craniata</taxon>
        <taxon>Vertebrata</taxon>
        <taxon>Euteleostomi</taxon>
        <taxon>Actinopterygii</taxon>
        <taxon>Neopterygii</taxon>
        <taxon>Teleostei</taxon>
        <taxon>Neoteleostei</taxon>
        <taxon>Acanthomorphata</taxon>
        <taxon>Anabantaria</taxon>
        <taxon>Anabantiformes</taxon>
        <taxon>Anabantoidei</taxon>
        <taxon>Osphronemidae</taxon>
        <taxon>Betta</taxon>
    </lineage>
</organism>